<evidence type="ECO:0000313" key="3">
    <source>
        <dbReference type="Proteomes" id="UP000011531"/>
    </source>
</evidence>
<sequence length="182" mass="20689">MNMLRVTARLRERGLDVGLWLLGPFQDEEIERTARAFVEREGIAEHVRLFGYVDYDELFSSLAAADVGLLLVDEDRFLRNVPTKFFESLYCELPVLSTEVTSLEPYAADAYCVRVPEADLERAAEELAALLAEPETRVRMGEAGREAVVSEYSWEIEGDRLLAAYERLTGDRATRPTRSEHE</sequence>
<name>L9X1S1_9EURY</name>
<dbReference type="GO" id="GO:0016757">
    <property type="term" value="F:glycosyltransferase activity"/>
    <property type="evidence" value="ECO:0007669"/>
    <property type="project" value="InterPro"/>
</dbReference>
<gene>
    <name evidence="2" type="ORF">C492_15656</name>
</gene>
<dbReference type="AlphaFoldDB" id="L9X1S1"/>
<dbReference type="Pfam" id="PF00534">
    <property type="entry name" value="Glycos_transf_1"/>
    <property type="match status" value="1"/>
</dbReference>
<keyword evidence="3" id="KW-1185">Reference proteome</keyword>
<dbReference type="PANTHER" id="PTHR12526">
    <property type="entry name" value="GLYCOSYLTRANSFERASE"/>
    <property type="match status" value="1"/>
</dbReference>
<keyword evidence="2" id="KW-0808">Transferase</keyword>
<reference evidence="2 3" key="1">
    <citation type="journal article" date="2014" name="PLoS Genet.">
        <title>Phylogenetically driven sequencing of extremely halophilic archaea reveals strategies for static and dynamic osmo-response.</title>
        <authorList>
            <person name="Becker E.A."/>
            <person name="Seitzer P.M."/>
            <person name="Tritt A."/>
            <person name="Larsen D."/>
            <person name="Krusor M."/>
            <person name="Yao A.I."/>
            <person name="Wu D."/>
            <person name="Madern D."/>
            <person name="Eisen J.A."/>
            <person name="Darling A.E."/>
            <person name="Facciotti M.T."/>
        </authorList>
    </citation>
    <scope>NUCLEOTIDE SEQUENCE [LARGE SCALE GENOMIC DNA]</scope>
    <source>
        <strain evidence="2 3">DSM 18795</strain>
    </source>
</reference>
<evidence type="ECO:0000313" key="2">
    <source>
        <dbReference type="EMBL" id="ELY55724.1"/>
    </source>
</evidence>
<proteinExistence type="predicted"/>
<comment type="caution">
    <text evidence="2">The sequence shown here is derived from an EMBL/GenBank/DDBJ whole genome shotgun (WGS) entry which is preliminary data.</text>
</comment>
<dbReference type="PANTHER" id="PTHR12526:SF600">
    <property type="entry name" value="GLYCOSYL TRANSFERASE GROUP 1"/>
    <property type="match status" value="1"/>
</dbReference>
<dbReference type="Proteomes" id="UP000011531">
    <property type="component" value="Unassembled WGS sequence"/>
</dbReference>
<dbReference type="STRING" id="1227498.C492_15656"/>
<dbReference type="EMBL" id="AOIA01000128">
    <property type="protein sequence ID" value="ELY55724.1"/>
    <property type="molecule type" value="Genomic_DNA"/>
</dbReference>
<organism evidence="2 3">
    <name type="scientific">Natronococcus jeotgali DSM 18795</name>
    <dbReference type="NCBI Taxonomy" id="1227498"/>
    <lineage>
        <taxon>Archaea</taxon>
        <taxon>Methanobacteriati</taxon>
        <taxon>Methanobacteriota</taxon>
        <taxon>Stenosarchaea group</taxon>
        <taxon>Halobacteria</taxon>
        <taxon>Halobacteriales</taxon>
        <taxon>Natrialbaceae</taxon>
        <taxon>Natronococcus</taxon>
    </lineage>
</organism>
<evidence type="ECO:0000259" key="1">
    <source>
        <dbReference type="Pfam" id="PF00534"/>
    </source>
</evidence>
<feature type="domain" description="Glycosyl transferase family 1" evidence="1">
    <location>
        <begin position="3"/>
        <end position="146"/>
    </location>
</feature>
<dbReference type="SUPFAM" id="SSF53756">
    <property type="entry name" value="UDP-Glycosyltransferase/glycogen phosphorylase"/>
    <property type="match status" value="1"/>
</dbReference>
<dbReference type="Gene3D" id="3.40.50.2000">
    <property type="entry name" value="Glycogen Phosphorylase B"/>
    <property type="match status" value="1"/>
</dbReference>
<accession>L9X1S1</accession>
<protein>
    <submittedName>
        <fullName evidence="2">Glycosyltransferase</fullName>
    </submittedName>
</protein>
<dbReference type="InterPro" id="IPR001296">
    <property type="entry name" value="Glyco_trans_1"/>
</dbReference>